<evidence type="ECO:0000313" key="3">
    <source>
        <dbReference type="Proteomes" id="UP000887226"/>
    </source>
</evidence>
<evidence type="ECO:0000313" key="2">
    <source>
        <dbReference type="EMBL" id="KAG9240847.1"/>
    </source>
</evidence>
<comment type="caution">
    <text evidence="2">The sequence shown here is derived from an EMBL/GenBank/DDBJ whole genome shotgun (WGS) entry which is preliminary data.</text>
</comment>
<reference evidence="2" key="1">
    <citation type="journal article" date="2021" name="IMA Fungus">
        <title>Genomic characterization of three marine fungi, including Emericellopsis atlantica sp. nov. with signatures of a generalist lifestyle and marine biomass degradation.</title>
        <authorList>
            <person name="Hagestad O.C."/>
            <person name="Hou L."/>
            <person name="Andersen J.H."/>
            <person name="Hansen E.H."/>
            <person name="Altermark B."/>
            <person name="Li C."/>
            <person name="Kuhnert E."/>
            <person name="Cox R.J."/>
            <person name="Crous P.W."/>
            <person name="Spatafora J.W."/>
            <person name="Lail K."/>
            <person name="Amirebrahimi M."/>
            <person name="Lipzen A."/>
            <person name="Pangilinan J."/>
            <person name="Andreopoulos W."/>
            <person name="Hayes R.D."/>
            <person name="Ng V."/>
            <person name="Grigoriev I.V."/>
            <person name="Jackson S.A."/>
            <person name="Sutton T.D.S."/>
            <person name="Dobson A.D.W."/>
            <person name="Rama T."/>
        </authorList>
    </citation>
    <scope>NUCLEOTIDE SEQUENCE</scope>
    <source>
        <strain evidence="2">TRa3180A</strain>
    </source>
</reference>
<dbReference type="AlphaFoldDB" id="A0A9P7YWA6"/>
<feature type="compositionally biased region" description="Basic and acidic residues" evidence="1">
    <location>
        <begin position="45"/>
        <end position="60"/>
    </location>
</feature>
<proteinExistence type="predicted"/>
<name>A0A9P7YWA6_9HELO</name>
<gene>
    <name evidence="2" type="ORF">BJ878DRAFT_483468</name>
</gene>
<evidence type="ECO:0000256" key="1">
    <source>
        <dbReference type="SAM" id="MobiDB-lite"/>
    </source>
</evidence>
<sequence length="422" mass="48691">MEGPGPPSPSFSQNMGEEDVNMREAPETPSQHGFVQEPQIVELQEPERSSTDAEMQENEKEALFVPAEPTTQRIRFVCRKGKKSESEMFDPLRRYLNERIIQIPCADLASRVVEVVEMYLAVRMRACDKHKKYIPTEECYNFIAADGNNHTLFFIPDEEYKRRGQSLDVLEGAMEQWPDDEIHQETRQEQEVEQNLEGDLRTTNALEEPHHEEAIPDAALLDSEKENAANAHILGRDNTIIYLKKRVGDSHDISKPAEDWSWVDVQLMDVPIGDPQDIVERTLRRLWQEVHLKPHDKNLRTLEYGDCYKVTVEADDHTLYLMVPSPQIEEERAAERTWIAPLPLPAGVCKRRIAGGWPTQLCKRRATQASQALILFRRFLLSRFHPDRTQPNPQRGRIWNHHFPTHLKANPASQIFSRSPQG</sequence>
<dbReference type="EMBL" id="MU254329">
    <property type="protein sequence ID" value="KAG9240847.1"/>
    <property type="molecule type" value="Genomic_DNA"/>
</dbReference>
<accession>A0A9P7YWA6</accession>
<keyword evidence="3" id="KW-1185">Reference proteome</keyword>
<protein>
    <submittedName>
        <fullName evidence="2">Uncharacterized protein</fullName>
    </submittedName>
</protein>
<dbReference type="Proteomes" id="UP000887226">
    <property type="component" value="Unassembled WGS sequence"/>
</dbReference>
<dbReference type="OrthoDB" id="4227485at2759"/>
<organism evidence="2 3">
    <name type="scientific">Calycina marina</name>
    <dbReference type="NCBI Taxonomy" id="1763456"/>
    <lineage>
        <taxon>Eukaryota</taxon>
        <taxon>Fungi</taxon>
        <taxon>Dikarya</taxon>
        <taxon>Ascomycota</taxon>
        <taxon>Pezizomycotina</taxon>
        <taxon>Leotiomycetes</taxon>
        <taxon>Helotiales</taxon>
        <taxon>Pezizellaceae</taxon>
        <taxon>Calycina</taxon>
    </lineage>
</organism>
<feature type="region of interest" description="Disordered" evidence="1">
    <location>
        <begin position="1"/>
        <end position="60"/>
    </location>
</feature>